<dbReference type="Proteomes" id="UP001601288">
    <property type="component" value="Unassembled WGS sequence"/>
</dbReference>
<dbReference type="PRINTS" id="PR00111">
    <property type="entry name" value="ABHYDROLASE"/>
</dbReference>
<evidence type="ECO:0000259" key="2">
    <source>
        <dbReference type="Pfam" id="PF00561"/>
    </source>
</evidence>
<dbReference type="Pfam" id="PF00561">
    <property type="entry name" value="Abhydrolase_1"/>
    <property type="match status" value="1"/>
</dbReference>
<dbReference type="GO" id="GO:0016787">
    <property type="term" value="F:hydrolase activity"/>
    <property type="evidence" value="ECO:0007669"/>
    <property type="project" value="UniProtKB-KW"/>
</dbReference>
<keyword evidence="1 3" id="KW-0378">Hydrolase</keyword>
<evidence type="ECO:0000313" key="3">
    <source>
        <dbReference type="EMBL" id="MFE9229609.1"/>
    </source>
</evidence>
<accession>A0ABW6LRD0</accession>
<organism evidence="3 4">
    <name type="scientific">Streptomyces massasporeus</name>
    <dbReference type="NCBI Taxonomy" id="67324"/>
    <lineage>
        <taxon>Bacteria</taxon>
        <taxon>Bacillati</taxon>
        <taxon>Actinomycetota</taxon>
        <taxon>Actinomycetes</taxon>
        <taxon>Kitasatosporales</taxon>
        <taxon>Streptomycetaceae</taxon>
        <taxon>Streptomyces</taxon>
    </lineage>
</organism>
<dbReference type="PANTHER" id="PTHR43329">
    <property type="entry name" value="EPOXIDE HYDROLASE"/>
    <property type="match status" value="1"/>
</dbReference>
<dbReference type="EMBL" id="JBIAFP010000026">
    <property type="protein sequence ID" value="MFE9229609.1"/>
    <property type="molecule type" value="Genomic_DNA"/>
</dbReference>
<comment type="caution">
    <text evidence="3">The sequence shown here is derived from an EMBL/GenBank/DDBJ whole genome shotgun (WGS) entry which is preliminary data.</text>
</comment>
<evidence type="ECO:0000256" key="1">
    <source>
        <dbReference type="ARBA" id="ARBA00022801"/>
    </source>
</evidence>
<feature type="domain" description="AB hydrolase-1" evidence="2">
    <location>
        <begin position="26"/>
        <end position="243"/>
    </location>
</feature>
<keyword evidence="4" id="KW-1185">Reference proteome</keyword>
<reference evidence="3 4" key="1">
    <citation type="submission" date="2024-10" db="EMBL/GenBank/DDBJ databases">
        <title>The Natural Products Discovery Center: Release of the First 8490 Sequenced Strains for Exploring Actinobacteria Biosynthetic Diversity.</title>
        <authorList>
            <person name="Kalkreuter E."/>
            <person name="Kautsar S.A."/>
            <person name="Yang D."/>
            <person name="Bader C.D."/>
            <person name="Teijaro C.N."/>
            <person name="Fluegel L."/>
            <person name="Davis C.M."/>
            <person name="Simpson J.R."/>
            <person name="Lauterbach L."/>
            <person name="Steele A.D."/>
            <person name="Gui C."/>
            <person name="Meng S."/>
            <person name="Li G."/>
            <person name="Viehrig K."/>
            <person name="Ye F."/>
            <person name="Su P."/>
            <person name="Kiefer A.F."/>
            <person name="Nichols A."/>
            <person name="Cepeda A.J."/>
            <person name="Yan W."/>
            <person name="Fan B."/>
            <person name="Jiang Y."/>
            <person name="Adhikari A."/>
            <person name="Zheng C.-J."/>
            <person name="Schuster L."/>
            <person name="Cowan T.M."/>
            <person name="Smanski M.J."/>
            <person name="Chevrette M.G."/>
            <person name="De Carvalho L.P.S."/>
            <person name="Shen B."/>
        </authorList>
    </citation>
    <scope>NUCLEOTIDE SEQUENCE [LARGE SCALE GENOMIC DNA]</scope>
    <source>
        <strain evidence="3 4">NPDC007066</strain>
    </source>
</reference>
<evidence type="ECO:0000313" key="4">
    <source>
        <dbReference type="Proteomes" id="UP001601288"/>
    </source>
</evidence>
<dbReference type="InterPro" id="IPR029058">
    <property type="entry name" value="AB_hydrolase_fold"/>
</dbReference>
<dbReference type="InterPro" id="IPR000073">
    <property type="entry name" value="AB_hydrolase_1"/>
</dbReference>
<dbReference type="Gene3D" id="3.40.50.1820">
    <property type="entry name" value="alpha/beta hydrolase"/>
    <property type="match status" value="1"/>
</dbReference>
<protein>
    <submittedName>
        <fullName evidence="3">Alpha/beta fold hydrolase</fullName>
    </submittedName>
</protein>
<name>A0ABW6LRD0_9ACTN</name>
<dbReference type="RefSeq" id="WP_358286996.1">
    <property type="nucleotide sequence ID" value="NZ_JBEYGJ010000028.1"/>
</dbReference>
<dbReference type="InterPro" id="IPR000639">
    <property type="entry name" value="Epox_hydrolase-like"/>
</dbReference>
<sequence length="289" mass="32559">MFEGFAQHRIDADGTEINLRTGGEGPPLLLLHGYPQTHVAWHSIAPVLARHFTVVVPDLRGYGDSAKPPGGPRHSAYAKRALAVDQVRVMEELGFSRFRVAGHDRGARVTHRLCLDHPERVERAAVLDILPTTTVYEQTDMVMATAYFHWFFLIQPFDLPERLIGADPDHWFDKIVHLRPGGEPFDPLALAEYKRCFRDPATIHATCEDYRAGATIDLEHDALSKGRKIECPLLVLWGEDGFVGRRYDPLAEWRLHARDVRGAALRGGHFFLDESPEETLDALLPFMLG</sequence>
<proteinExistence type="predicted"/>
<gene>
    <name evidence="3" type="ORF">ACFYM3_34455</name>
</gene>
<dbReference type="SUPFAM" id="SSF53474">
    <property type="entry name" value="alpha/beta-Hydrolases"/>
    <property type="match status" value="1"/>
</dbReference>
<dbReference type="PRINTS" id="PR00412">
    <property type="entry name" value="EPOXHYDRLASE"/>
</dbReference>